<feature type="transmembrane region" description="Helical" evidence="6">
    <location>
        <begin position="297"/>
        <end position="319"/>
    </location>
</feature>
<dbReference type="PANTHER" id="PTHR33406">
    <property type="entry name" value="MEMBRANE PROTEIN MJ1562-RELATED"/>
    <property type="match status" value="1"/>
</dbReference>
<sequence length="821" mass="91627">MTEQEQPKNDFMHKLALQIVERRNLVFLIVILGAVFTIFSRSWVKVESDLTTYLPKTSETRMGLDIMEKEFTTYGSADVMVANITPDEADQLNDELAGLRGIQMIEYDDTTAHYNNVSALYSITFDYPEDDDQCLETLESVKEYLKDYDIYVSTSLGNTQEETIEREVNVIMVYVAIIIVVVLIFTSQTYAEVPVLLLTFVVGMILNMGTNFLLGTISFVSNSVTNILQLALSLDYAIIFCNHFKEEHETLPLKEAVIESLAKSIPEISSSSLTTIGGLVAMLFMQFKIGPDMAICLIKAILFSMLSVFVVMPGLLMLFGPYMSKTKHRNFVPKISFVGRYAYKTRKIVPIVFAVVLVFAYHFQTQCPYAYGYGPIKTPVLNETQIADNMIDENFTKSNLVALVVPKNDDYRVEAAMIKELESHDEVDHTRGLSNIEAMDGYMLEDRLTSRQFSEMAGLDYELAQVVYTGYALENDEYGQVIGNFSNYSVPLIDMFLYVCDEVDSGIVSLDQDQIDDLHDAQTQMLSAKAQLQGADYNRILVYLNPSLQSGDEMYEFTDQMRTIARKYYPDGDIYLAGDATNEYDFQKSFAIDNIVVSVVSVLIVLIVLLFTFQSVAMPILLILVIEGAIWVNFSIPAFIHTPLYFMGYLIVSSIQMGANIDYAIVIATRYNELRDKMDHKTAMIETLNFAFPTILTSGTIMTVAGTLIGQMTSDACIVGIGQCLGRGTIISIFLVLFVLPQILLVGGKLVDKTSFSMHHVVLHTNTASGRVRVNGMVQGEVNGSVAGTMNAIVDGNVHLTVLSGKISQEVQDENDSHADE</sequence>
<dbReference type="EMBL" id="PRKZ01000001">
    <property type="protein sequence ID" value="RAW52201.1"/>
    <property type="molecule type" value="Genomic_DNA"/>
</dbReference>
<feature type="transmembrane region" description="Helical" evidence="6">
    <location>
        <begin position="730"/>
        <end position="751"/>
    </location>
</feature>
<feature type="transmembrane region" description="Helical" evidence="6">
    <location>
        <begin position="620"/>
        <end position="640"/>
    </location>
</feature>
<dbReference type="Gene3D" id="1.20.1640.10">
    <property type="entry name" value="Multidrug efflux transporter AcrB transmembrane domain"/>
    <property type="match status" value="2"/>
</dbReference>
<evidence type="ECO:0000256" key="3">
    <source>
        <dbReference type="ARBA" id="ARBA00022692"/>
    </source>
</evidence>
<feature type="transmembrane region" description="Helical" evidence="6">
    <location>
        <begin position="168"/>
        <end position="186"/>
    </location>
</feature>
<dbReference type="GO" id="GO:0005886">
    <property type="term" value="C:plasma membrane"/>
    <property type="evidence" value="ECO:0007669"/>
    <property type="project" value="UniProtKB-SubCell"/>
</dbReference>
<dbReference type="InterPro" id="IPR050545">
    <property type="entry name" value="Mycobact_MmpL"/>
</dbReference>
<evidence type="ECO:0000256" key="5">
    <source>
        <dbReference type="ARBA" id="ARBA00023136"/>
    </source>
</evidence>
<keyword evidence="5 6" id="KW-0472">Membrane</keyword>
<dbReference type="PANTHER" id="PTHR33406:SF13">
    <property type="entry name" value="MEMBRANE PROTEIN YDFJ"/>
    <property type="match status" value="1"/>
</dbReference>
<comment type="caution">
    <text evidence="8">The sequence shown here is derived from an EMBL/GenBank/DDBJ whole genome shotgun (WGS) entry which is preliminary data.</text>
</comment>
<feature type="transmembrane region" description="Helical" evidence="6">
    <location>
        <begin position="646"/>
        <end position="669"/>
    </location>
</feature>
<dbReference type="InterPro" id="IPR004869">
    <property type="entry name" value="MMPL_dom"/>
</dbReference>
<keyword evidence="2" id="KW-1003">Cell membrane</keyword>
<feature type="transmembrane region" description="Helical" evidence="6">
    <location>
        <begin position="690"/>
        <end position="710"/>
    </location>
</feature>
<protein>
    <submittedName>
        <fullName evidence="8">RND transporter</fullName>
    </submittedName>
</protein>
<accession>A0A329TR04</accession>
<feature type="transmembrane region" description="Helical" evidence="6">
    <location>
        <begin position="595"/>
        <end position="613"/>
    </location>
</feature>
<feature type="transmembrane region" description="Helical" evidence="6">
    <location>
        <begin position="25"/>
        <end position="44"/>
    </location>
</feature>
<dbReference type="SUPFAM" id="SSF82866">
    <property type="entry name" value="Multidrug efflux transporter AcrB transmembrane domain"/>
    <property type="match status" value="2"/>
</dbReference>
<keyword evidence="4 6" id="KW-1133">Transmembrane helix</keyword>
<evidence type="ECO:0000256" key="4">
    <source>
        <dbReference type="ARBA" id="ARBA00022989"/>
    </source>
</evidence>
<dbReference type="Proteomes" id="UP000251634">
    <property type="component" value="Unassembled WGS sequence"/>
</dbReference>
<feature type="transmembrane region" description="Helical" evidence="6">
    <location>
        <begin position="265"/>
        <end position="285"/>
    </location>
</feature>
<feature type="domain" description="Membrane transport protein MMPL" evidence="7">
    <location>
        <begin position="511"/>
        <end position="750"/>
    </location>
</feature>
<evidence type="ECO:0000256" key="1">
    <source>
        <dbReference type="ARBA" id="ARBA00004651"/>
    </source>
</evidence>
<dbReference type="AlphaFoldDB" id="A0A329TR04"/>
<reference evidence="8 9" key="1">
    <citation type="submission" date="2018-02" db="EMBL/GenBank/DDBJ databases">
        <title>Complete genome sequencing of Faecalibacterium prausnitzii strains isolated from the human gut.</title>
        <authorList>
            <person name="Fitzgerald B.C."/>
            <person name="Shkoporov A.N."/>
            <person name="Ross P.R."/>
            <person name="Hill C."/>
        </authorList>
    </citation>
    <scope>NUCLEOTIDE SEQUENCE [LARGE SCALE GENOMIC DNA]</scope>
    <source>
        <strain evidence="8 9">APC942/8-14-2</strain>
    </source>
</reference>
<feature type="transmembrane region" description="Helical" evidence="6">
    <location>
        <begin position="193"/>
        <end position="214"/>
    </location>
</feature>
<gene>
    <name evidence="8" type="ORF">C4N25_01975</name>
</gene>
<keyword evidence="3 6" id="KW-0812">Transmembrane</keyword>
<feature type="domain" description="Membrane transport protein MMPL" evidence="7">
    <location>
        <begin position="140"/>
        <end position="328"/>
    </location>
</feature>
<comment type="subcellular location">
    <subcellularLocation>
        <location evidence="1">Cell membrane</location>
        <topology evidence="1">Multi-pass membrane protein</topology>
    </subcellularLocation>
</comment>
<dbReference type="Pfam" id="PF03176">
    <property type="entry name" value="MMPL"/>
    <property type="match status" value="2"/>
</dbReference>
<evidence type="ECO:0000313" key="8">
    <source>
        <dbReference type="EMBL" id="RAW52201.1"/>
    </source>
</evidence>
<name>A0A329TR04_9FIRM</name>
<evidence type="ECO:0000313" key="9">
    <source>
        <dbReference type="Proteomes" id="UP000251634"/>
    </source>
</evidence>
<dbReference type="RefSeq" id="WP_112114781.1">
    <property type="nucleotide sequence ID" value="NZ_PRKZ01000001.1"/>
</dbReference>
<feature type="transmembrane region" description="Helical" evidence="6">
    <location>
        <begin position="348"/>
        <end position="364"/>
    </location>
</feature>
<evidence type="ECO:0000259" key="7">
    <source>
        <dbReference type="Pfam" id="PF03176"/>
    </source>
</evidence>
<organism evidence="8 9">
    <name type="scientific">Faecalibacterium prausnitzii</name>
    <dbReference type="NCBI Taxonomy" id="853"/>
    <lineage>
        <taxon>Bacteria</taxon>
        <taxon>Bacillati</taxon>
        <taxon>Bacillota</taxon>
        <taxon>Clostridia</taxon>
        <taxon>Eubacteriales</taxon>
        <taxon>Oscillospiraceae</taxon>
        <taxon>Faecalibacterium</taxon>
    </lineage>
</organism>
<proteinExistence type="predicted"/>
<evidence type="ECO:0000256" key="2">
    <source>
        <dbReference type="ARBA" id="ARBA00022475"/>
    </source>
</evidence>
<evidence type="ECO:0000256" key="6">
    <source>
        <dbReference type="SAM" id="Phobius"/>
    </source>
</evidence>